<dbReference type="AlphaFoldDB" id="A0A5N5E1F7"/>
<comment type="caution">
    <text evidence="2">The sequence shown here is derived from an EMBL/GenBank/DDBJ whole genome shotgun (WGS) entry which is preliminary data.</text>
</comment>
<keyword evidence="1" id="KW-0812">Transmembrane</keyword>
<dbReference type="Proteomes" id="UP000325576">
    <property type="component" value="Unassembled WGS sequence"/>
</dbReference>
<gene>
    <name evidence="2" type="ORF">BS297_17890</name>
</gene>
<dbReference type="EMBL" id="MRBO01000482">
    <property type="protein sequence ID" value="KAB2584017.1"/>
    <property type="molecule type" value="Genomic_DNA"/>
</dbReference>
<keyword evidence="1" id="KW-0472">Membrane</keyword>
<keyword evidence="1" id="KW-1133">Transmembrane helix</keyword>
<reference evidence="2 3" key="1">
    <citation type="journal article" date="2017" name="Poromechanics V (2013)">
        <title>Genomic Characterization of the Arsenic-Tolerant Actinobacterium, &lt;i&gt;Rhodococcus erythropolis&lt;/i&gt; S43.</title>
        <authorList>
            <person name="Retamal-Morales G."/>
            <person name="Mehnert M."/>
            <person name="Schwabe R."/>
            <person name="Tischler D."/>
            <person name="Schloemann M."/>
            <person name="Levican G.J."/>
        </authorList>
    </citation>
    <scope>NUCLEOTIDE SEQUENCE [LARGE SCALE GENOMIC DNA]</scope>
    <source>
        <strain evidence="2 3">S43</strain>
    </source>
</reference>
<sequence>MVNSPWVLYAAIALLVVTYAVAVSRKLQEFLGPLGRWITSRQERSIERERARRVAEAALDDVVVRELKADIRDIGAQMRAQRRRHNEDMTALRLEYDGRIADIRVEYDRRIEEMKSAHEREVRGHMEEMTRLRNLLQRSGGVSE</sequence>
<proteinExistence type="predicted"/>
<evidence type="ECO:0000313" key="3">
    <source>
        <dbReference type="Proteomes" id="UP000325576"/>
    </source>
</evidence>
<accession>A0A5N5E1F7</accession>
<feature type="transmembrane region" description="Helical" evidence="1">
    <location>
        <begin position="6"/>
        <end position="23"/>
    </location>
</feature>
<evidence type="ECO:0000256" key="1">
    <source>
        <dbReference type="SAM" id="Phobius"/>
    </source>
</evidence>
<evidence type="ECO:0000313" key="2">
    <source>
        <dbReference type="EMBL" id="KAB2584017.1"/>
    </source>
</evidence>
<protein>
    <submittedName>
        <fullName evidence="2">Uncharacterized protein</fullName>
    </submittedName>
</protein>
<name>A0A5N5E1F7_RHOER</name>
<organism evidence="2 3">
    <name type="scientific">Rhodococcus erythropolis</name>
    <name type="common">Arthrobacter picolinophilus</name>
    <dbReference type="NCBI Taxonomy" id="1833"/>
    <lineage>
        <taxon>Bacteria</taxon>
        <taxon>Bacillati</taxon>
        <taxon>Actinomycetota</taxon>
        <taxon>Actinomycetes</taxon>
        <taxon>Mycobacteriales</taxon>
        <taxon>Nocardiaceae</taxon>
        <taxon>Rhodococcus</taxon>
        <taxon>Rhodococcus erythropolis group</taxon>
    </lineage>
</organism>